<feature type="signal peptide" evidence="2">
    <location>
        <begin position="1"/>
        <end position="24"/>
    </location>
</feature>
<feature type="compositionally biased region" description="Low complexity" evidence="1">
    <location>
        <begin position="32"/>
        <end position="42"/>
    </location>
</feature>
<feature type="chain" id="PRO_5043347203" evidence="2">
    <location>
        <begin position="25"/>
        <end position="447"/>
    </location>
</feature>
<dbReference type="SUPFAM" id="SSF53850">
    <property type="entry name" value="Periplasmic binding protein-like II"/>
    <property type="match status" value="1"/>
</dbReference>
<dbReference type="EMBL" id="CP117826">
    <property type="protein sequence ID" value="XCC61246.1"/>
    <property type="molecule type" value="Genomic_DNA"/>
</dbReference>
<dbReference type="AlphaFoldDB" id="A0AAU8A5Y9"/>
<dbReference type="RefSeq" id="WP_079546605.1">
    <property type="nucleotide sequence ID" value="NZ_CP117826.1"/>
</dbReference>
<organism evidence="3">
    <name type="scientific">Christensenella massiliensis</name>
    <dbReference type="NCBI Taxonomy" id="1805714"/>
    <lineage>
        <taxon>Bacteria</taxon>
        <taxon>Bacillati</taxon>
        <taxon>Bacillota</taxon>
        <taxon>Clostridia</taxon>
        <taxon>Christensenellales</taxon>
        <taxon>Christensenellaceae</taxon>
        <taxon>Christensenella</taxon>
    </lineage>
</organism>
<dbReference type="InterPro" id="IPR006059">
    <property type="entry name" value="SBP"/>
</dbReference>
<dbReference type="InterPro" id="IPR050490">
    <property type="entry name" value="Bact_solute-bd_prot1"/>
</dbReference>
<evidence type="ECO:0000256" key="1">
    <source>
        <dbReference type="SAM" id="MobiDB-lite"/>
    </source>
</evidence>
<feature type="region of interest" description="Disordered" evidence="1">
    <location>
        <begin position="32"/>
        <end position="52"/>
    </location>
</feature>
<dbReference type="Gene3D" id="3.40.190.10">
    <property type="entry name" value="Periplasmic binding protein-like II"/>
    <property type="match status" value="2"/>
</dbReference>
<accession>A0AAU8A5Y9</accession>
<dbReference type="PROSITE" id="PS51257">
    <property type="entry name" value="PROKAR_LIPOPROTEIN"/>
    <property type="match status" value="1"/>
</dbReference>
<name>A0AAU8A5Y9_9FIRM</name>
<gene>
    <name evidence="3" type="ORF">PUP29_06800</name>
</gene>
<dbReference type="Pfam" id="PF01547">
    <property type="entry name" value="SBP_bac_1"/>
    <property type="match status" value="1"/>
</dbReference>
<reference evidence="3" key="1">
    <citation type="submission" date="2023-02" db="EMBL/GenBank/DDBJ databases">
        <title>Gut commensal Christensenella minuta modulates host metabolism via a new class of secondary bile acids.</title>
        <authorList>
            <person name="Liu C."/>
        </authorList>
    </citation>
    <scope>NUCLEOTIDE SEQUENCE</scope>
    <source>
        <strain evidence="3">CA70</strain>
    </source>
</reference>
<evidence type="ECO:0000256" key="2">
    <source>
        <dbReference type="SAM" id="SignalP"/>
    </source>
</evidence>
<evidence type="ECO:0000313" key="3">
    <source>
        <dbReference type="EMBL" id="XCC61246.1"/>
    </source>
</evidence>
<proteinExistence type="predicted"/>
<protein>
    <submittedName>
        <fullName evidence="3">Extracellular solute-binding protein</fullName>
    </submittedName>
</protein>
<dbReference type="PANTHER" id="PTHR43649:SF12">
    <property type="entry name" value="DIACETYLCHITOBIOSE BINDING PROTEIN DASA"/>
    <property type="match status" value="1"/>
</dbReference>
<keyword evidence="2" id="KW-0732">Signal</keyword>
<sequence>MKKLLCLVVAVLMVAALFAACAPAAETPASEAPAEGNAASEAPAEESEAAAGEPVTITWSVFETNNYTPEFYQHIIDAFEADNPDIKIEKVLMTGDSRMQFQKTQLAAGTFSDVTMEANDLANIEGVYAEVPEELISRFDDAAVVECFGQKTLIPAGKQYRVQCYYNKDQFAEAGIAEPPKTWDEFVEACDKLVAAGKTPLICGGAKDIWATGLYWTSTANMDVMQEYPNFNRDLLDGKVKWANPTISETLKAWQSLVQAGYYHEGSMSFSYTQASEEFLNGAAAMMLDGSWLAVQEDAKGNENLGSFIMPSPGGINTYCTDIQYWGVSNTSENKEAAFRFVDYVLGGNPEIYAYYLQADGYGSTTKEPVEYERGPIITEFIANYDGMTLVPEIVKVKGDDALPAGTQDFIDKSTQSMFAGADVDAELEKWDAELARMLEAQEANAE</sequence>
<dbReference type="PANTHER" id="PTHR43649">
    <property type="entry name" value="ARABINOSE-BINDING PROTEIN-RELATED"/>
    <property type="match status" value="1"/>
</dbReference>